<evidence type="ECO:0000256" key="7">
    <source>
        <dbReference type="ARBA" id="ARBA00023125"/>
    </source>
</evidence>
<dbReference type="InterPro" id="IPR023211">
    <property type="entry name" value="DNA_pol_palm_dom_sf"/>
</dbReference>
<evidence type="ECO:0000256" key="2">
    <source>
        <dbReference type="ARBA" id="ARBA00012417"/>
    </source>
</evidence>
<accession>A0A7E4VQI1</accession>
<dbReference type="PANTHER" id="PTHR33568">
    <property type="entry name" value="DNA POLYMERASE"/>
    <property type="match status" value="1"/>
</dbReference>
<evidence type="ECO:0000313" key="11">
    <source>
        <dbReference type="WBParaSite" id="Pan_g23950.t1"/>
    </source>
</evidence>
<dbReference type="GO" id="GO:0000166">
    <property type="term" value="F:nucleotide binding"/>
    <property type="evidence" value="ECO:0007669"/>
    <property type="project" value="InterPro"/>
</dbReference>
<dbReference type="GO" id="GO:0003677">
    <property type="term" value="F:DNA binding"/>
    <property type="evidence" value="ECO:0007669"/>
    <property type="project" value="UniProtKB-KW"/>
</dbReference>
<dbReference type="InterPro" id="IPR036397">
    <property type="entry name" value="RNaseH_sf"/>
</dbReference>
<dbReference type="EC" id="2.7.7.7" evidence="2"/>
<keyword evidence="4" id="KW-0548">Nucleotidyltransferase</keyword>
<organism evidence="10 11">
    <name type="scientific">Panagrellus redivivus</name>
    <name type="common">Microworm</name>
    <dbReference type="NCBI Taxonomy" id="6233"/>
    <lineage>
        <taxon>Eukaryota</taxon>
        <taxon>Metazoa</taxon>
        <taxon>Ecdysozoa</taxon>
        <taxon>Nematoda</taxon>
        <taxon>Chromadorea</taxon>
        <taxon>Rhabditida</taxon>
        <taxon>Tylenchina</taxon>
        <taxon>Panagrolaimomorpha</taxon>
        <taxon>Panagrolaimoidea</taxon>
        <taxon>Panagrolaimidae</taxon>
        <taxon>Panagrellus</taxon>
    </lineage>
</organism>
<keyword evidence="7" id="KW-0238">DNA-binding</keyword>
<evidence type="ECO:0000259" key="9">
    <source>
        <dbReference type="Pfam" id="PF03175"/>
    </source>
</evidence>
<dbReference type="PANTHER" id="PTHR33568:SF3">
    <property type="entry name" value="DNA-DIRECTED DNA POLYMERASE"/>
    <property type="match status" value="1"/>
</dbReference>
<feature type="domain" description="DNA-directed DNA polymerase family B mitochondria/virus" evidence="9">
    <location>
        <begin position="518"/>
        <end position="673"/>
    </location>
</feature>
<evidence type="ECO:0000256" key="5">
    <source>
        <dbReference type="ARBA" id="ARBA00022705"/>
    </source>
</evidence>
<dbReference type="Pfam" id="PF03175">
    <property type="entry name" value="DNA_pol_B_2"/>
    <property type="match status" value="2"/>
</dbReference>
<comment type="similarity">
    <text evidence="1">Belongs to the DNA polymerase type-B family.</text>
</comment>
<dbReference type="SUPFAM" id="SSF53098">
    <property type="entry name" value="Ribonuclease H-like"/>
    <property type="match status" value="1"/>
</dbReference>
<dbReference type="Proteomes" id="UP000492821">
    <property type="component" value="Unassembled WGS sequence"/>
</dbReference>
<evidence type="ECO:0000256" key="4">
    <source>
        <dbReference type="ARBA" id="ARBA00022695"/>
    </source>
</evidence>
<dbReference type="InterPro" id="IPR043502">
    <property type="entry name" value="DNA/RNA_pol_sf"/>
</dbReference>
<comment type="catalytic activity">
    <reaction evidence="8">
        <text>DNA(n) + a 2'-deoxyribonucleoside 5'-triphosphate = DNA(n+1) + diphosphate</text>
        <dbReference type="Rhea" id="RHEA:22508"/>
        <dbReference type="Rhea" id="RHEA-COMP:17339"/>
        <dbReference type="Rhea" id="RHEA-COMP:17340"/>
        <dbReference type="ChEBI" id="CHEBI:33019"/>
        <dbReference type="ChEBI" id="CHEBI:61560"/>
        <dbReference type="ChEBI" id="CHEBI:173112"/>
        <dbReference type="EC" id="2.7.7.7"/>
    </reaction>
</comment>
<dbReference type="GO" id="GO:0003887">
    <property type="term" value="F:DNA-directed DNA polymerase activity"/>
    <property type="evidence" value="ECO:0007669"/>
    <property type="project" value="UniProtKB-KW"/>
</dbReference>
<dbReference type="Gene3D" id="3.90.1600.10">
    <property type="entry name" value="Palm domain of DNA polymerase"/>
    <property type="match status" value="1"/>
</dbReference>
<feature type="domain" description="DNA-directed DNA polymerase family B mitochondria/virus" evidence="9">
    <location>
        <begin position="855"/>
        <end position="1024"/>
    </location>
</feature>
<dbReference type="WBParaSite" id="Pan_g23950.t1">
    <property type="protein sequence ID" value="Pan_g23950.t1"/>
    <property type="gene ID" value="Pan_g23950"/>
</dbReference>
<keyword evidence="6" id="KW-0239">DNA-directed DNA polymerase</keyword>
<dbReference type="SUPFAM" id="SSF56672">
    <property type="entry name" value="DNA/RNA polymerases"/>
    <property type="match status" value="1"/>
</dbReference>
<sequence>MFLGQKRTCDATIQQGGGKKQKVASHETAYVPSIMQNMDILTADTEFSKAALRNIDTIMFDGRKLSHFFKCTEVLIKSSASRKTKTLDIFGQLINFDDTSDPDGLLQLVLTTVLEMLPSGKTDLIGFQLWGDQMEEPFYIPNRPREQNSPSVLLAEFNKLSQSARLVKLFHTALRFKVTVAQRRIAKGSARYDKKCLYEAVTNGLRFFFRTGDPDVETPLELWQTVSGIEKDGYAISDVEDIQTHILTTRQIRIVVLNEDNKVIFKGPRREREIFVQLKWNEERVADHYTFVPSPKKLFKKAQAFCADCDTPVLRQPHRRGCVATCPKCFRFGPAYPCPAIGSPLKCNDCGVTFFSKNCFDAHLETSSKKKRTICTSYTFCHTCQHSIPVRGTRTHACFKKNRQCGICFLQHPGDGEFCYVQPTAKKEPPNTVYCFFDAETVQDTGRHICNVIVAEFLCLACIKADAEPLSSVRPPDCYCQGVHTGRQIFTNFNGDNPVEKFLAYVTRKPLPGAKKYKILALAHNGGKFDFHLILQQLLWQNIKPKVTMQGLKIFNLSIEYNSLQHVVFKDTLNFLREKLAALPKTFGFQDDAEKAFFPHLFNTAANLDVRLESLPPVEYYAPDLMKSTDRTKFFTWYEQHKSTPFCLKEDLISYCVLDVVVLRKACLIFRQASIGLTGSDPFIVAGTLPKFALHTYRTNHLVNDALGHTPEKGYRKNEIQSEMALRFMRCYAEMNDVQVRTAEWANGEYKVPGTNFKVDGVIYDEDGKIAKALEYNGCYYHGCSDCYADHDKLVDGKTALELRLRDEERLQIIRNQMPVEVIWQCQFEAEMAHKPEIKEIYDSCNISPRMELRRDVLRGGRTEAFTYYYVPKSGETIKGADFVSMYPAVMKDCSYPLGHPTVLTRETFETDASLALNYNGFALVKILPPLDLYPVFLHYRTFDKRLVFGLCAACADGYDVECTHADSERAWIGGYTTVELKKAVELGYQIMETFEVWDYARWSKKGDECGLFDTYVDTFVREKVQNSGWGALTTAEEKRQCVEECERETGIRIDADAVVDNPGKRYCAKIMLNSLWGKLCQRNDLPQVIFTHNPDEFNAIMFDKRYEVTDFCHVSEKLDRICVRYKKGLAPETPYTSLAVACHVTAYGRMKLYDVMASVPGRLLYCDTDSIYYVEDQMDAPLETGRHLGALSVEYEGRCITKFVAGGPKNYGIRHTAMDGSDELAVLKVRGFQVNYKASKILVFDEVERAIIQQAQNGEEYEGLAVPYSLITRNKFAELQNKQIVKVYKPVYNKSICVENGLIIPFGTIRK</sequence>
<keyword evidence="3" id="KW-0808">Transferase</keyword>
<name>A0A7E4VQI1_PANRE</name>
<dbReference type="Gene3D" id="3.30.420.10">
    <property type="entry name" value="Ribonuclease H-like superfamily/Ribonuclease H"/>
    <property type="match status" value="1"/>
</dbReference>
<dbReference type="InterPro" id="IPR012337">
    <property type="entry name" value="RNaseH-like_sf"/>
</dbReference>
<evidence type="ECO:0000256" key="8">
    <source>
        <dbReference type="ARBA" id="ARBA00049244"/>
    </source>
</evidence>
<protein>
    <recommendedName>
        <fullName evidence="2">DNA-directed DNA polymerase</fullName>
        <ecNumber evidence="2">2.7.7.7</ecNumber>
    </recommendedName>
</protein>
<reference evidence="11" key="2">
    <citation type="submission" date="2020-10" db="UniProtKB">
        <authorList>
            <consortium name="WormBaseParasite"/>
        </authorList>
    </citation>
    <scope>IDENTIFICATION</scope>
</reference>
<evidence type="ECO:0000256" key="6">
    <source>
        <dbReference type="ARBA" id="ARBA00022932"/>
    </source>
</evidence>
<keyword evidence="5" id="KW-0235">DNA replication</keyword>
<evidence type="ECO:0000313" key="10">
    <source>
        <dbReference type="Proteomes" id="UP000492821"/>
    </source>
</evidence>
<dbReference type="GO" id="GO:0042575">
    <property type="term" value="C:DNA polymerase complex"/>
    <property type="evidence" value="ECO:0007669"/>
    <property type="project" value="UniProtKB-ARBA"/>
</dbReference>
<dbReference type="GO" id="GO:0006260">
    <property type="term" value="P:DNA replication"/>
    <property type="evidence" value="ECO:0007669"/>
    <property type="project" value="UniProtKB-KW"/>
</dbReference>
<evidence type="ECO:0000256" key="3">
    <source>
        <dbReference type="ARBA" id="ARBA00022679"/>
    </source>
</evidence>
<reference evidence="10" key="1">
    <citation type="journal article" date="2013" name="Genetics">
        <title>The draft genome and transcriptome of Panagrellus redivivus are shaped by the harsh demands of a free-living lifestyle.</title>
        <authorList>
            <person name="Srinivasan J."/>
            <person name="Dillman A.R."/>
            <person name="Macchietto M.G."/>
            <person name="Heikkinen L."/>
            <person name="Lakso M."/>
            <person name="Fracchia K.M."/>
            <person name="Antoshechkin I."/>
            <person name="Mortazavi A."/>
            <person name="Wong G."/>
            <person name="Sternberg P.W."/>
        </authorList>
    </citation>
    <scope>NUCLEOTIDE SEQUENCE [LARGE SCALE GENOMIC DNA]</scope>
    <source>
        <strain evidence="10">MT8872</strain>
    </source>
</reference>
<evidence type="ECO:0000256" key="1">
    <source>
        <dbReference type="ARBA" id="ARBA00005755"/>
    </source>
</evidence>
<dbReference type="InterPro" id="IPR004868">
    <property type="entry name" value="DNA-dir_DNA_pol_B_mt/vir"/>
</dbReference>
<keyword evidence="10" id="KW-1185">Reference proteome</keyword>
<proteinExistence type="inferred from homology"/>